<comment type="caution">
    <text evidence="2">The sequence shown here is derived from an EMBL/GenBank/DDBJ whole genome shotgun (WGS) entry which is preliminary data.</text>
</comment>
<evidence type="ECO:0000313" key="3">
    <source>
        <dbReference type="Proteomes" id="UP000494206"/>
    </source>
</evidence>
<gene>
    <name evidence="2" type="ORF">CBOVIS_LOCUS5714</name>
</gene>
<evidence type="ECO:0000256" key="1">
    <source>
        <dbReference type="SAM" id="SignalP"/>
    </source>
</evidence>
<dbReference type="Proteomes" id="UP000494206">
    <property type="component" value="Unassembled WGS sequence"/>
</dbReference>
<feature type="signal peptide" evidence="1">
    <location>
        <begin position="1"/>
        <end position="20"/>
    </location>
</feature>
<evidence type="ECO:0000313" key="2">
    <source>
        <dbReference type="EMBL" id="CAB3403210.1"/>
    </source>
</evidence>
<feature type="chain" id="PRO_5035879199" evidence="1">
    <location>
        <begin position="21"/>
        <end position="117"/>
    </location>
</feature>
<reference evidence="2 3" key="1">
    <citation type="submission" date="2020-04" db="EMBL/GenBank/DDBJ databases">
        <authorList>
            <person name="Laetsch R D."/>
            <person name="Stevens L."/>
            <person name="Kumar S."/>
            <person name="Blaxter L. M."/>
        </authorList>
    </citation>
    <scope>NUCLEOTIDE SEQUENCE [LARGE SCALE GENOMIC DNA]</scope>
</reference>
<sequence length="117" mass="13141">MSSRLLQLFLVFALTSSCAAANGVVECDNLETKEIMGAQETMEETMEEAEETTMVEMEGRGITEEETMMGSDLESISTFLMIIFKVPVETMEDQEILETMEETMADLEMVMETTEVL</sequence>
<name>A0A8S1EUL0_9PELO</name>
<proteinExistence type="predicted"/>
<dbReference type="PROSITE" id="PS51257">
    <property type="entry name" value="PROKAR_LIPOPROTEIN"/>
    <property type="match status" value="1"/>
</dbReference>
<accession>A0A8S1EUL0</accession>
<keyword evidence="1" id="KW-0732">Signal</keyword>
<organism evidence="2 3">
    <name type="scientific">Caenorhabditis bovis</name>
    <dbReference type="NCBI Taxonomy" id="2654633"/>
    <lineage>
        <taxon>Eukaryota</taxon>
        <taxon>Metazoa</taxon>
        <taxon>Ecdysozoa</taxon>
        <taxon>Nematoda</taxon>
        <taxon>Chromadorea</taxon>
        <taxon>Rhabditida</taxon>
        <taxon>Rhabditina</taxon>
        <taxon>Rhabditomorpha</taxon>
        <taxon>Rhabditoidea</taxon>
        <taxon>Rhabditidae</taxon>
        <taxon>Peloderinae</taxon>
        <taxon>Caenorhabditis</taxon>
    </lineage>
</organism>
<dbReference type="EMBL" id="CADEPM010000003">
    <property type="protein sequence ID" value="CAB3403210.1"/>
    <property type="molecule type" value="Genomic_DNA"/>
</dbReference>
<dbReference type="AlphaFoldDB" id="A0A8S1EUL0"/>
<protein>
    <submittedName>
        <fullName evidence="2">Uncharacterized protein</fullName>
    </submittedName>
</protein>
<keyword evidence="3" id="KW-1185">Reference proteome</keyword>